<keyword evidence="2" id="KW-0472">Membrane</keyword>
<dbReference type="EMBL" id="GGFM01008595">
    <property type="protein sequence ID" value="MBW29346.1"/>
    <property type="molecule type" value="Transcribed_RNA"/>
</dbReference>
<feature type="chain" id="PRO_5014856713" description="Secreted peptide" evidence="3">
    <location>
        <begin position="25"/>
        <end position="171"/>
    </location>
</feature>
<evidence type="ECO:0000256" key="3">
    <source>
        <dbReference type="SAM" id="SignalP"/>
    </source>
</evidence>
<evidence type="ECO:0000256" key="2">
    <source>
        <dbReference type="SAM" id="Phobius"/>
    </source>
</evidence>
<proteinExistence type="predicted"/>
<reference evidence="4" key="1">
    <citation type="submission" date="2018-01" db="EMBL/GenBank/DDBJ databases">
        <title>An insight into the sialome of Amazonian anophelines.</title>
        <authorList>
            <person name="Ribeiro J.M."/>
            <person name="Scarpassa V."/>
            <person name="Calvo E."/>
        </authorList>
    </citation>
    <scope>NUCLEOTIDE SEQUENCE</scope>
    <source>
        <tissue evidence="4">Salivary glands</tissue>
    </source>
</reference>
<accession>A0A2M3ZLD5</accession>
<keyword evidence="3" id="KW-0732">Signal</keyword>
<dbReference type="AlphaFoldDB" id="A0A2M3ZLD5"/>
<evidence type="ECO:0008006" key="5">
    <source>
        <dbReference type="Google" id="ProtNLM"/>
    </source>
</evidence>
<sequence length="171" mass="17366">MPAAAAAAALLAAWTADIATATFATDGHWVNGPGYEPSASATAVRAAVVITKGGSFASAAVTSYVERCRPKEWSYRSPCVAVAAGAAAVVAVVAGAAAVAGHGTGFPWQETRSASASDGVRGPSGRRWTVRRHRINASGTGTVDAPRLRRRNGSSGTTPVCSAAARCRENR</sequence>
<evidence type="ECO:0000256" key="1">
    <source>
        <dbReference type="SAM" id="MobiDB-lite"/>
    </source>
</evidence>
<name>A0A2M3ZLD5_9DIPT</name>
<evidence type="ECO:0000313" key="4">
    <source>
        <dbReference type="EMBL" id="MBW29346.1"/>
    </source>
</evidence>
<keyword evidence="2" id="KW-1133">Transmembrane helix</keyword>
<organism evidence="4">
    <name type="scientific">Anopheles braziliensis</name>
    <dbReference type="NCBI Taxonomy" id="58242"/>
    <lineage>
        <taxon>Eukaryota</taxon>
        <taxon>Metazoa</taxon>
        <taxon>Ecdysozoa</taxon>
        <taxon>Arthropoda</taxon>
        <taxon>Hexapoda</taxon>
        <taxon>Insecta</taxon>
        <taxon>Pterygota</taxon>
        <taxon>Neoptera</taxon>
        <taxon>Endopterygota</taxon>
        <taxon>Diptera</taxon>
        <taxon>Nematocera</taxon>
        <taxon>Culicoidea</taxon>
        <taxon>Culicidae</taxon>
        <taxon>Anophelinae</taxon>
        <taxon>Anopheles</taxon>
    </lineage>
</organism>
<feature type="region of interest" description="Disordered" evidence="1">
    <location>
        <begin position="139"/>
        <end position="160"/>
    </location>
</feature>
<keyword evidence="2" id="KW-0812">Transmembrane</keyword>
<protein>
    <recommendedName>
        <fullName evidence="5">Secreted peptide</fullName>
    </recommendedName>
</protein>
<feature type="transmembrane region" description="Helical" evidence="2">
    <location>
        <begin position="80"/>
        <end position="100"/>
    </location>
</feature>
<feature type="signal peptide" evidence="3">
    <location>
        <begin position="1"/>
        <end position="24"/>
    </location>
</feature>